<organism evidence="2 3">
    <name type="scientific">Boseongicola aestuarii</name>
    <dbReference type="NCBI Taxonomy" id="1470561"/>
    <lineage>
        <taxon>Bacteria</taxon>
        <taxon>Pseudomonadati</taxon>
        <taxon>Pseudomonadota</taxon>
        <taxon>Alphaproteobacteria</taxon>
        <taxon>Rhodobacterales</taxon>
        <taxon>Paracoccaceae</taxon>
        <taxon>Boseongicola</taxon>
    </lineage>
</organism>
<keyword evidence="3" id="KW-1185">Reference proteome</keyword>
<name>A0A238J265_9RHOB</name>
<protein>
    <submittedName>
        <fullName evidence="2">Uncharacterized protein</fullName>
    </submittedName>
</protein>
<dbReference type="Proteomes" id="UP000201838">
    <property type="component" value="Unassembled WGS sequence"/>
</dbReference>
<evidence type="ECO:0000313" key="2">
    <source>
        <dbReference type="EMBL" id="SMX24312.1"/>
    </source>
</evidence>
<accession>A0A238J265</accession>
<keyword evidence="1" id="KW-0472">Membrane</keyword>
<evidence type="ECO:0000313" key="3">
    <source>
        <dbReference type="Proteomes" id="UP000201838"/>
    </source>
</evidence>
<reference evidence="3" key="1">
    <citation type="submission" date="2017-05" db="EMBL/GenBank/DDBJ databases">
        <authorList>
            <person name="Rodrigo-Torres L."/>
            <person name="Arahal R. D."/>
            <person name="Lucena T."/>
        </authorList>
    </citation>
    <scope>NUCLEOTIDE SEQUENCE [LARGE SCALE GENOMIC DNA]</scope>
    <source>
        <strain evidence="3">CECT 8489</strain>
    </source>
</reference>
<dbReference type="AlphaFoldDB" id="A0A238J265"/>
<proteinExistence type="predicted"/>
<sequence>MSPYIKMPRQVVRATIVLCLGAAAFGLWLGNKSVPSETDVIEAGAALFVAETGGDEMDCVGVPGTGLVWIAVRCGGDADARVYLFSRQGTLMAPDGGPEA</sequence>
<keyword evidence="1" id="KW-1133">Transmembrane helix</keyword>
<dbReference type="RefSeq" id="WP_176440287.1">
    <property type="nucleotide sequence ID" value="NZ_FXXQ01000008.1"/>
</dbReference>
<dbReference type="EMBL" id="FXXQ01000008">
    <property type="protein sequence ID" value="SMX24312.1"/>
    <property type="molecule type" value="Genomic_DNA"/>
</dbReference>
<gene>
    <name evidence="2" type="ORF">BOA8489_02436</name>
</gene>
<keyword evidence="1" id="KW-0812">Transmembrane</keyword>
<evidence type="ECO:0000256" key="1">
    <source>
        <dbReference type="SAM" id="Phobius"/>
    </source>
</evidence>
<feature type="transmembrane region" description="Helical" evidence="1">
    <location>
        <begin position="12"/>
        <end position="30"/>
    </location>
</feature>